<name>A0A1F8F0S4_9BACT</name>
<evidence type="ECO:0000256" key="5">
    <source>
        <dbReference type="RuleBase" id="RU003888"/>
    </source>
</evidence>
<dbReference type="Pfam" id="PF00828">
    <property type="entry name" value="Ribosomal_L27A"/>
    <property type="match status" value="1"/>
</dbReference>
<dbReference type="GO" id="GO:0003735">
    <property type="term" value="F:structural constituent of ribosome"/>
    <property type="evidence" value="ECO:0007669"/>
    <property type="project" value="InterPro"/>
</dbReference>
<comment type="subunit">
    <text evidence="4">Part of the 50S ribosomal subunit.</text>
</comment>
<dbReference type="PANTHER" id="PTHR12934">
    <property type="entry name" value="50S RIBOSOMAL PROTEIN L15"/>
    <property type="match status" value="1"/>
</dbReference>
<organism evidence="8 9">
    <name type="scientific">Candidatus Yanofskybacteria bacterium RIFCSPHIGHO2_01_FULL_48_25b</name>
    <dbReference type="NCBI Taxonomy" id="1802672"/>
    <lineage>
        <taxon>Bacteria</taxon>
        <taxon>Candidatus Yanofskyibacteriota</taxon>
    </lineage>
</organism>
<evidence type="ECO:0000256" key="4">
    <source>
        <dbReference type="HAMAP-Rule" id="MF_01341"/>
    </source>
</evidence>
<accession>A0A1F8F0S4</accession>
<feature type="compositionally biased region" description="Basic residues" evidence="6">
    <location>
        <begin position="9"/>
        <end position="23"/>
    </location>
</feature>
<keyword evidence="4" id="KW-0694">RNA-binding</keyword>
<feature type="region of interest" description="Disordered" evidence="6">
    <location>
        <begin position="1"/>
        <end position="79"/>
    </location>
</feature>
<dbReference type="PROSITE" id="PS00475">
    <property type="entry name" value="RIBOSOMAL_L15"/>
    <property type="match status" value="1"/>
</dbReference>
<dbReference type="InterPro" id="IPR030878">
    <property type="entry name" value="Ribosomal_uL15"/>
</dbReference>
<evidence type="ECO:0000259" key="7">
    <source>
        <dbReference type="Pfam" id="PF00828"/>
    </source>
</evidence>
<dbReference type="InterPro" id="IPR005749">
    <property type="entry name" value="Ribosomal_uL15_bac-type"/>
</dbReference>
<dbReference type="InterPro" id="IPR001196">
    <property type="entry name" value="Ribosomal_uL15_CS"/>
</dbReference>
<dbReference type="GO" id="GO:0006412">
    <property type="term" value="P:translation"/>
    <property type="evidence" value="ECO:0007669"/>
    <property type="project" value="UniProtKB-UniRule"/>
</dbReference>
<evidence type="ECO:0000256" key="1">
    <source>
        <dbReference type="ARBA" id="ARBA00007320"/>
    </source>
</evidence>
<feature type="compositionally biased region" description="Low complexity" evidence="6">
    <location>
        <begin position="25"/>
        <end position="34"/>
    </location>
</feature>
<evidence type="ECO:0000313" key="9">
    <source>
        <dbReference type="Proteomes" id="UP000177605"/>
    </source>
</evidence>
<reference evidence="8 9" key="1">
    <citation type="journal article" date="2016" name="Nat. Commun.">
        <title>Thousands of microbial genomes shed light on interconnected biogeochemical processes in an aquifer system.</title>
        <authorList>
            <person name="Anantharaman K."/>
            <person name="Brown C.T."/>
            <person name="Hug L.A."/>
            <person name="Sharon I."/>
            <person name="Castelle C.J."/>
            <person name="Probst A.J."/>
            <person name="Thomas B.C."/>
            <person name="Singh A."/>
            <person name="Wilkins M.J."/>
            <person name="Karaoz U."/>
            <person name="Brodie E.L."/>
            <person name="Williams K.H."/>
            <person name="Hubbard S.S."/>
            <person name="Banfield J.F."/>
        </authorList>
    </citation>
    <scope>NUCLEOTIDE SEQUENCE [LARGE SCALE GENOMIC DNA]</scope>
</reference>
<feature type="domain" description="Large ribosomal subunit protein uL15/eL18" evidence="7">
    <location>
        <begin position="96"/>
        <end position="152"/>
    </location>
</feature>
<comment type="function">
    <text evidence="4">Binds to the 23S rRNA.</text>
</comment>
<protein>
    <recommendedName>
        <fullName evidence="4">Large ribosomal subunit protein uL15</fullName>
    </recommendedName>
</protein>
<dbReference type="GO" id="GO:0019843">
    <property type="term" value="F:rRNA binding"/>
    <property type="evidence" value="ECO:0007669"/>
    <property type="project" value="UniProtKB-UniRule"/>
</dbReference>
<keyword evidence="4" id="KW-0699">rRNA-binding</keyword>
<dbReference type="Proteomes" id="UP000177605">
    <property type="component" value="Unassembled WGS sequence"/>
</dbReference>
<dbReference type="InterPro" id="IPR021131">
    <property type="entry name" value="Ribosomal_uL15/eL18"/>
</dbReference>
<keyword evidence="2 4" id="KW-0689">Ribosomal protein</keyword>
<comment type="caution">
    <text evidence="8">The sequence shown here is derived from an EMBL/GenBank/DDBJ whole genome shotgun (WGS) entry which is preliminary data.</text>
</comment>
<dbReference type="PANTHER" id="PTHR12934:SF11">
    <property type="entry name" value="LARGE RIBOSOMAL SUBUNIT PROTEIN UL15M"/>
    <property type="match status" value="1"/>
</dbReference>
<evidence type="ECO:0000313" key="8">
    <source>
        <dbReference type="EMBL" id="OGN06737.1"/>
    </source>
</evidence>
<dbReference type="InterPro" id="IPR036227">
    <property type="entry name" value="Ribosomal_uL15/eL18_sf"/>
</dbReference>
<dbReference type="AlphaFoldDB" id="A0A1F8F0S4"/>
<evidence type="ECO:0000256" key="2">
    <source>
        <dbReference type="ARBA" id="ARBA00022980"/>
    </source>
</evidence>
<sequence>MQLNNLQPKTRRKKRRYIGRGGKKGTTSGAGTKGQKSRAGASVKPGFRGGDSRIWQSFPKQRGSSHKSGGAGNNRPHKKHRFFQLHSNKAPVFNLEFLNKFSDGQEVTPQMLGDFKTAKILGAGELKKKLTLKGFTFSASAKREIEKIGGSIIS</sequence>
<gene>
    <name evidence="4" type="primary">rplO</name>
    <name evidence="8" type="ORF">A2669_00180</name>
</gene>
<evidence type="ECO:0000256" key="3">
    <source>
        <dbReference type="ARBA" id="ARBA00023274"/>
    </source>
</evidence>
<keyword evidence="3 4" id="KW-0687">Ribonucleoprotein</keyword>
<dbReference type="HAMAP" id="MF_01341">
    <property type="entry name" value="Ribosomal_uL15"/>
    <property type="match status" value="1"/>
</dbReference>
<proteinExistence type="inferred from homology"/>
<dbReference type="GO" id="GO:0022625">
    <property type="term" value="C:cytosolic large ribosomal subunit"/>
    <property type="evidence" value="ECO:0007669"/>
    <property type="project" value="TreeGrafter"/>
</dbReference>
<comment type="similarity">
    <text evidence="1 4 5">Belongs to the universal ribosomal protein uL15 family.</text>
</comment>
<dbReference type="Gene3D" id="3.100.10.10">
    <property type="match status" value="1"/>
</dbReference>
<evidence type="ECO:0000256" key="6">
    <source>
        <dbReference type="SAM" id="MobiDB-lite"/>
    </source>
</evidence>
<dbReference type="EMBL" id="MGJM01000010">
    <property type="protein sequence ID" value="OGN06737.1"/>
    <property type="molecule type" value="Genomic_DNA"/>
</dbReference>
<dbReference type="SUPFAM" id="SSF52080">
    <property type="entry name" value="Ribosomal proteins L15p and L18e"/>
    <property type="match status" value="1"/>
</dbReference>